<keyword evidence="19" id="KW-1185">Reference proteome</keyword>
<dbReference type="Proteomes" id="UP000019118">
    <property type="component" value="Unassembled WGS sequence"/>
</dbReference>
<evidence type="ECO:0000256" key="4">
    <source>
        <dbReference type="ARBA" id="ARBA00018538"/>
    </source>
</evidence>
<dbReference type="AlphaFoldDB" id="A0AAR5Q1A5"/>
<dbReference type="InterPro" id="IPR017441">
    <property type="entry name" value="Protein_kinase_ATP_BS"/>
</dbReference>
<dbReference type="Pfam" id="PF14593">
    <property type="entry name" value="PH_3"/>
    <property type="match status" value="1"/>
</dbReference>
<evidence type="ECO:0000256" key="6">
    <source>
        <dbReference type="ARBA" id="ARBA00022490"/>
    </source>
</evidence>
<proteinExistence type="inferred from homology"/>
<dbReference type="GO" id="GO:0004674">
    <property type="term" value="F:protein serine/threonine kinase activity"/>
    <property type="evidence" value="ECO:0007669"/>
    <property type="project" value="UniProtKB-KW"/>
</dbReference>
<keyword evidence="9 14" id="KW-0547">Nucleotide-binding</keyword>
<keyword evidence="11 14" id="KW-0067">ATP-binding</keyword>
<dbReference type="CTD" id="5163"/>
<evidence type="ECO:0000256" key="1">
    <source>
        <dbReference type="ARBA" id="ARBA00004496"/>
    </source>
</evidence>
<feature type="region of interest" description="Disordered" evidence="16">
    <location>
        <begin position="174"/>
        <end position="196"/>
    </location>
</feature>
<evidence type="ECO:0000256" key="12">
    <source>
        <dbReference type="ARBA" id="ARBA00047899"/>
    </source>
</evidence>
<evidence type="ECO:0000256" key="2">
    <source>
        <dbReference type="ARBA" id="ARBA00010006"/>
    </source>
</evidence>
<keyword evidence="8" id="KW-0808">Transferase</keyword>
<dbReference type="GO" id="GO:0048638">
    <property type="term" value="P:regulation of developmental growth"/>
    <property type="evidence" value="ECO:0007669"/>
    <property type="project" value="UniProtKB-ARBA"/>
</dbReference>
<dbReference type="InterPro" id="IPR039046">
    <property type="entry name" value="PDPK1"/>
</dbReference>
<organism evidence="18 19">
    <name type="scientific">Dendroctonus ponderosae</name>
    <name type="common">Mountain pine beetle</name>
    <dbReference type="NCBI Taxonomy" id="77166"/>
    <lineage>
        <taxon>Eukaryota</taxon>
        <taxon>Metazoa</taxon>
        <taxon>Ecdysozoa</taxon>
        <taxon>Arthropoda</taxon>
        <taxon>Hexapoda</taxon>
        <taxon>Insecta</taxon>
        <taxon>Pterygota</taxon>
        <taxon>Neoptera</taxon>
        <taxon>Endopterygota</taxon>
        <taxon>Coleoptera</taxon>
        <taxon>Polyphaga</taxon>
        <taxon>Cucujiformia</taxon>
        <taxon>Curculionidae</taxon>
        <taxon>Scolytinae</taxon>
        <taxon>Dendroctonus</taxon>
    </lineage>
</organism>
<feature type="domain" description="Protein kinase" evidence="17">
    <location>
        <begin position="22"/>
        <end position="299"/>
    </location>
</feature>
<dbReference type="SMART" id="SM00220">
    <property type="entry name" value="S_TKc"/>
    <property type="match status" value="1"/>
</dbReference>
<keyword evidence="7 15" id="KW-0723">Serine/threonine-protein kinase</keyword>
<keyword evidence="6" id="KW-0963">Cytoplasm</keyword>
<dbReference type="EnsemblMetazoa" id="XM_019911460.1">
    <property type="protein sequence ID" value="XP_019767019.1"/>
    <property type="gene ID" value="LOC109542293"/>
</dbReference>
<evidence type="ECO:0000313" key="19">
    <source>
        <dbReference type="Proteomes" id="UP000019118"/>
    </source>
</evidence>
<evidence type="ECO:0000256" key="9">
    <source>
        <dbReference type="ARBA" id="ARBA00022741"/>
    </source>
</evidence>
<feature type="binding site" evidence="14">
    <location>
        <position position="51"/>
    </location>
    <ligand>
        <name>ATP</name>
        <dbReference type="ChEBI" id="CHEBI:30616"/>
    </ligand>
</feature>
<comment type="similarity">
    <text evidence="2">Belongs to the protein kinase superfamily. AGC Ser/Thr protein kinase family. PDPK1 subfamily.</text>
</comment>
<dbReference type="InterPro" id="IPR011009">
    <property type="entry name" value="Kinase-like_dom_sf"/>
</dbReference>
<keyword evidence="5" id="KW-0217">Developmental protein</keyword>
<evidence type="ECO:0000256" key="16">
    <source>
        <dbReference type="SAM" id="MobiDB-lite"/>
    </source>
</evidence>
<dbReference type="RefSeq" id="XP_019767019.1">
    <property type="nucleotide sequence ID" value="XM_019911460.2"/>
</dbReference>
<dbReference type="InterPro" id="IPR011993">
    <property type="entry name" value="PH-like_dom_sf"/>
</dbReference>
<dbReference type="InterPro" id="IPR050236">
    <property type="entry name" value="Ser_Thr_kinase_AGC"/>
</dbReference>
<dbReference type="EC" id="2.7.11.1" evidence="3"/>
<dbReference type="SUPFAM" id="SSF56112">
    <property type="entry name" value="Protein kinase-like (PK-like)"/>
    <property type="match status" value="1"/>
</dbReference>
<dbReference type="FunFam" id="2.30.29.30:FF:000324">
    <property type="entry name" value="Phosphoinositide-dependent kinase 1, isoform F"/>
    <property type="match status" value="1"/>
</dbReference>
<evidence type="ECO:0000259" key="17">
    <source>
        <dbReference type="PROSITE" id="PS50011"/>
    </source>
</evidence>
<dbReference type="InterPro" id="IPR033931">
    <property type="entry name" value="PDK1-typ_PH"/>
</dbReference>
<keyword evidence="10" id="KW-0418">Kinase</keyword>
<evidence type="ECO:0000256" key="8">
    <source>
        <dbReference type="ARBA" id="ARBA00022679"/>
    </source>
</evidence>
<dbReference type="InterPro" id="IPR008271">
    <property type="entry name" value="Ser/Thr_kinase_AS"/>
</dbReference>
<dbReference type="Gene3D" id="3.30.200.20">
    <property type="entry name" value="Phosphorylase Kinase, domain 1"/>
    <property type="match status" value="1"/>
</dbReference>
<comment type="subcellular location">
    <subcellularLocation>
        <location evidence="1">Cytoplasm</location>
    </subcellularLocation>
</comment>
<dbReference type="GO" id="GO:0035556">
    <property type="term" value="P:intracellular signal transduction"/>
    <property type="evidence" value="ECO:0007669"/>
    <property type="project" value="TreeGrafter"/>
</dbReference>
<protein>
    <recommendedName>
        <fullName evidence="4">3-phosphoinositide-dependent protein kinase 1</fullName>
        <ecNumber evidence="3">2.7.11.1</ecNumber>
    </recommendedName>
</protein>
<evidence type="ECO:0000256" key="11">
    <source>
        <dbReference type="ARBA" id="ARBA00022840"/>
    </source>
</evidence>
<dbReference type="PROSITE" id="PS00107">
    <property type="entry name" value="PROTEIN_KINASE_ATP"/>
    <property type="match status" value="1"/>
</dbReference>
<reference evidence="18" key="2">
    <citation type="submission" date="2024-08" db="UniProtKB">
        <authorList>
            <consortium name="EnsemblMetazoa"/>
        </authorList>
    </citation>
    <scope>IDENTIFICATION</scope>
</reference>
<name>A0AAR5Q1A5_DENPD</name>
<dbReference type="GeneID" id="109542293"/>
<dbReference type="FunFam" id="3.30.200.20:FF:000191">
    <property type="entry name" value="3-phosphoinositide-dependent protein kinase 2-like"/>
    <property type="match status" value="1"/>
</dbReference>
<dbReference type="GO" id="GO:1901701">
    <property type="term" value="P:cellular response to oxygen-containing compound"/>
    <property type="evidence" value="ECO:0007669"/>
    <property type="project" value="UniProtKB-ARBA"/>
</dbReference>
<dbReference type="SUPFAM" id="SSF50729">
    <property type="entry name" value="PH domain-like"/>
    <property type="match status" value="1"/>
</dbReference>
<evidence type="ECO:0000256" key="7">
    <source>
        <dbReference type="ARBA" id="ARBA00022527"/>
    </source>
</evidence>
<reference evidence="19" key="1">
    <citation type="journal article" date="2013" name="Genome Biol.">
        <title>Draft genome of the mountain pine beetle, Dendroctonus ponderosae Hopkins, a major forest pest.</title>
        <authorList>
            <person name="Keeling C.I."/>
            <person name="Yuen M.M."/>
            <person name="Liao N.Y."/>
            <person name="Docking T.R."/>
            <person name="Chan S.K."/>
            <person name="Taylor G.A."/>
            <person name="Palmquist D.L."/>
            <person name="Jackman S.D."/>
            <person name="Nguyen A."/>
            <person name="Li M."/>
            <person name="Henderson H."/>
            <person name="Janes J.K."/>
            <person name="Zhao Y."/>
            <person name="Pandoh P."/>
            <person name="Moore R."/>
            <person name="Sperling F.A."/>
            <person name="Huber D.P."/>
            <person name="Birol I."/>
            <person name="Jones S.J."/>
            <person name="Bohlmann J."/>
        </authorList>
    </citation>
    <scope>NUCLEOTIDE SEQUENCE</scope>
</reference>
<dbReference type="PROSITE" id="PS50011">
    <property type="entry name" value="PROTEIN_KINASE_DOM"/>
    <property type="match status" value="1"/>
</dbReference>
<evidence type="ECO:0000256" key="10">
    <source>
        <dbReference type="ARBA" id="ARBA00022777"/>
    </source>
</evidence>
<comment type="catalytic activity">
    <reaction evidence="12">
        <text>L-threonyl-[protein] + ATP = O-phospho-L-threonyl-[protein] + ADP + H(+)</text>
        <dbReference type="Rhea" id="RHEA:46608"/>
        <dbReference type="Rhea" id="RHEA-COMP:11060"/>
        <dbReference type="Rhea" id="RHEA-COMP:11605"/>
        <dbReference type="ChEBI" id="CHEBI:15378"/>
        <dbReference type="ChEBI" id="CHEBI:30013"/>
        <dbReference type="ChEBI" id="CHEBI:30616"/>
        <dbReference type="ChEBI" id="CHEBI:61977"/>
        <dbReference type="ChEBI" id="CHEBI:456216"/>
        <dbReference type="EC" id="2.7.11.1"/>
    </reaction>
</comment>
<dbReference type="GO" id="GO:0005524">
    <property type="term" value="F:ATP binding"/>
    <property type="evidence" value="ECO:0007669"/>
    <property type="project" value="UniProtKB-UniRule"/>
</dbReference>
<sequence length="500" mass="57346">MTPPNNSSQVQPEVRKKTPSDFIFGKVIGEGSFSTVYLAKDVQTGKEVAIKVLEKAHIIKEKKTEYVMREKESLRILGSSCPYIVHLYSTFQDSQRLYFVLTYASNGELLKHIKLHKQFNFDCVRYYTAELILALEYLHLKSIVHRDLKPENILFDHNFHVVITDFGSAKILRKDQQGEPNGDSDVNMQKGRQRRRNSFVGTAQFVSPEMLQEYKSSHASDLWALGCIVYQMACGNMLFVAGSDYLIFQKILKLDYSFPDSFDERVKDFVEKLVVIEPNRRLGASDAVPYSSHREHEMFEGINWNDLGPPPQLSNAPLILNESDGTVFVDLGPGLDNQKLSRLAFNEMLPDAAPVPTRKKSESGRNLTELSQEEIQKRLLAQESNPFHVFVEGNLILKQGLVDKRKGLFPRRRMFLLTLGPHLYYVDPGTMTFKGEIPWSKDLRIEAKNFKTFFIHTPNRKYYLEDPDGYALEWCKAVDQVKQRYFPDESALDAVSNGHQ</sequence>
<comment type="catalytic activity">
    <reaction evidence="13">
        <text>L-seryl-[protein] + ATP = O-phospho-L-seryl-[protein] + ADP + H(+)</text>
        <dbReference type="Rhea" id="RHEA:17989"/>
        <dbReference type="Rhea" id="RHEA-COMP:9863"/>
        <dbReference type="Rhea" id="RHEA-COMP:11604"/>
        <dbReference type="ChEBI" id="CHEBI:15378"/>
        <dbReference type="ChEBI" id="CHEBI:29999"/>
        <dbReference type="ChEBI" id="CHEBI:30616"/>
        <dbReference type="ChEBI" id="CHEBI:83421"/>
        <dbReference type="ChEBI" id="CHEBI:456216"/>
        <dbReference type="EC" id="2.7.11.1"/>
    </reaction>
</comment>
<evidence type="ECO:0000256" key="13">
    <source>
        <dbReference type="ARBA" id="ARBA00048679"/>
    </source>
</evidence>
<dbReference type="PROSITE" id="PS00108">
    <property type="entry name" value="PROTEIN_KINASE_ST"/>
    <property type="match status" value="1"/>
</dbReference>
<evidence type="ECO:0000256" key="14">
    <source>
        <dbReference type="PROSITE-ProRule" id="PRU10141"/>
    </source>
</evidence>
<evidence type="ECO:0000256" key="5">
    <source>
        <dbReference type="ARBA" id="ARBA00022473"/>
    </source>
</evidence>
<dbReference type="KEGG" id="dpa:109542293"/>
<accession>A0AAR5Q1A5</accession>
<dbReference type="PANTHER" id="PTHR24356">
    <property type="entry name" value="SERINE/THREONINE-PROTEIN KINASE"/>
    <property type="match status" value="1"/>
</dbReference>
<dbReference type="Gene3D" id="2.30.29.30">
    <property type="entry name" value="Pleckstrin-homology domain (PH domain)/Phosphotyrosine-binding domain (PTB)"/>
    <property type="match status" value="1"/>
</dbReference>
<dbReference type="Pfam" id="PF00069">
    <property type="entry name" value="Pkinase"/>
    <property type="match status" value="1"/>
</dbReference>
<dbReference type="CDD" id="cd01262">
    <property type="entry name" value="PH_PDK1"/>
    <property type="match status" value="1"/>
</dbReference>
<dbReference type="GO" id="GO:0005737">
    <property type="term" value="C:cytoplasm"/>
    <property type="evidence" value="ECO:0007669"/>
    <property type="project" value="UniProtKB-SubCell"/>
</dbReference>
<dbReference type="InterPro" id="IPR000719">
    <property type="entry name" value="Prot_kinase_dom"/>
</dbReference>
<dbReference type="PANTHER" id="PTHR24356:SF163">
    <property type="entry name" value="3-PHOSPHOINOSITIDE-DEPENDENT PROTEIN KINASE 1-RELATED"/>
    <property type="match status" value="1"/>
</dbReference>
<dbReference type="Gene3D" id="1.10.510.10">
    <property type="entry name" value="Transferase(Phosphotransferase) domain 1"/>
    <property type="match status" value="1"/>
</dbReference>
<evidence type="ECO:0000313" key="18">
    <source>
        <dbReference type="EnsemblMetazoa" id="XP_019767019.1"/>
    </source>
</evidence>
<evidence type="ECO:0000256" key="15">
    <source>
        <dbReference type="RuleBase" id="RU000304"/>
    </source>
</evidence>
<evidence type="ECO:0000256" key="3">
    <source>
        <dbReference type="ARBA" id="ARBA00012513"/>
    </source>
</evidence>
<dbReference type="CDD" id="cd05581">
    <property type="entry name" value="STKc_PDK1"/>
    <property type="match status" value="1"/>
</dbReference>